<evidence type="ECO:0000313" key="5">
    <source>
        <dbReference type="Proteomes" id="UP000233551"/>
    </source>
</evidence>
<comment type="caution">
    <text evidence="4">The sequence shown here is derived from an EMBL/GenBank/DDBJ whole genome shotgun (WGS) entry which is preliminary data.</text>
</comment>
<keyword evidence="1" id="KW-0862">Zinc</keyword>
<feature type="domain" description="CCHC-type" evidence="3">
    <location>
        <begin position="255"/>
        <end position="268"/>
    </location>
</feature>
<evidence type="ECO:0000259" key="3">
    <source>
        <dbReference type="PROSITE" id="PS50158"/>
    </source>
</evidence>
<dbReference type="GO" id="GO:0003676">
    <property type="term" value="F:nucleic acid binding"/>
    <property type="evidence" value="ECO:0007669"/>
    <property type="project" value="InterPro"/>
</dbReference>
<sequence length="381" mass="42233">MADKKPIDVTSPYFVSHSDNPGAALVPVVLNGQNYQTWAKATIRALEAKNKIGFIDGSLKQPDPMSPEFRLWKINNSMICSWIFNSLDKSLQGAVVHASDAKMMWDEIKQQFARGNAPRVQQIKTSICNLKQSGQQVIDYYSKLKTLWDELEGYLETAECTCGGCTCGAVDQMAKNKELEKLHQFLMGLDTEVFATVRSQILNMDPLPTLNRAFAQVADEELRWSMTQGGRNEHLDSSAYYAGDTTQGRGPRVHCDYCGKTGHHRSDCWKLHGYPADRDFKGKGRNWTKQGNSSRQPYGQKTEGNKGHKAHFASAETVQGFNTSKATGNHAITQQGRTGRNLTITGISEDQLSQLVTIFGDHAAISKQLAGLSHGESDWIG</sequence>
<dbReference type="InterPro" id="IPR001878">
    <property type="entry name" value="Znf_CCHC"/>
</dbReference>
<dbReference type="AlphaFoldDB" id="A0A2I0JZX6"/>
<name>A0A2I0JZX6_PUNGR</name>
<keyword evidence="1" id="KW-0863">Zinc-finger</keyword>
<evidence type="ECO:0000313" key="4">
    <source>
        <dbReference type="EMBL" id="PKI61874.1"/>
    </source>
</evidence>
<keyword evidence="5" id="KW-1185">Reference proteome</keyword>
<dbReference type="PANTHER" id="PTHR37610">
    <property type="entry name" value="CCHC-TYPE DOMAIN-CONTAINING PROTEIN"/>
    <property type="match status" value="1"/>
</dbReference>
<dbReference type="SUPFAM" id="SSF57756">
    <property type="entry name" value="Retrovirus zinc finger-like domains"/>
    <property type="match status" value="1"/>
</dbReference>
<dbReference type="EMBL" id="PGOL01001001">
    <property type="protein sequence ID" value="PKI61874.1"/>
    <property type="molecule type" value="Genomic_DNA"/>
</dbReference>
<dbReference type="InterPro" id="IPR029472">
    <property type="entry name" value="Copia-like_N"/>
</dbReference>
<organism evidence="4 5">
    <name type="scientific">Punica granatum</name>
    <name type="common">Pomegranate</name>
    <dbReference type="NCBI Taxonomy" id="22663"/>
    <lineage>
        <taxon>Eukaryota</taxon>
        <taxon>Viridiplantae</taxon>
        <taxon>Streptophyta</taxon>
        <taxon>Embryophyta</taxon>
        <taxon>Tracheophyta</taxon>
        <taxon>Spermatophyta</taxon>
        <taxon>Magnoliopsida</taxon>
        <taxon>eudicotyledons</taxon>
        <taxon>Gunneridae</taxon>
        <taxon>Pentapetalae</taxon>
        <taxon>rosids</taxon>
        <taxon>malvids</taxon>
        <taxon>Myrtales</taxon>
        <taxon>Lythraceae</taxon>
        <taxon>Punica</taxon>
    </lineage>
</organism>
<dbReference type="Pfam" id="PF14244">
    <property type="entry name" value="Retrotran_gag_3"/>
    <property type="match status" value="1"/>
</dbReference>
<dbReference type="GO" id="GO:0008270">
    <property type="term" value="F:zinc ion binding"/>
    <property type="evidence" value="ECO:0007669"/>
    <property type="project" value="UniProtKB-KW"/>
</dbReference>
<keyword evidence="1" id="KW-0479">Metal-binding</keyword>
<protein>
    <recommendedName>
        <fullName evidence="3">CCHC-type domain-containing protein</fullName>
    </recommendedName>
</protein>
<gene>
    <name evidence="4" type="ORF">CRG98_017772</name>
</gene>
<feature type="compositionally biased region" description="Polar residues" evidence="2">
    <location>
        <begin position="287"/>
        <end position="299"/>
    </location>
</feature>
<dbReference type="Proteomes" id="UP000233551">
    <property type="component" value="Unassembled WGS sequence"/>
</dbReference>
<evidence type="ECO:0000256" key="2">
    <source>
        <dbReference type="SAM" id="MobiDB-lite"/>
    </source>
</evidence>
<evidence type="ECO:0000256" key="1">
    <source>
        <dbReference type="PROSITE-ProRule" id="PRU00047"/>
    </source>
</evidence>
<accession>A0A2I0JZX6</accession>
<dbReference type="PROSITE" id="PS50158">
    <property type="entry name" value="ZF_CCHC"/>
    <property type="match status" value="1"/>
</dbReference>
<feature type="region of interest" description="Disordered" evidence="2">
    <location>
        <begin position="281"/>
        <end position="308"/>
    </location>
</feature>
<dbReference type="PANTHER" id="PTHR37610:SF97">
    <property type="entry name" value="RETROTRANSPOSON GAG DOMAIN-CONTAINING PROTEIN"/>
    <property type="match status" value="1"/>
</dbReference>
<dbReference type="STRING" id="22663.A0A2I0JZX6"/>
<dbReference type="InterPro" id="IPR036875">
    <property type="entry name" value="Znf_CCHC_sf"/>
</dbReference>
<reference evidence="4 5" key="1">
    <citation type="submission" date="2017-11" db="EMBL/GenBank/DDBJ databases">
        <title>De-novo sequencing of pomegranate (Punica granatum L.) genome.</title>
        <authorList>
            <person name="Akparov Z."/>
            <person name="Amiraslanov A."/>
            <person name="Hajiyeva S."/>
            <person name="Abbasov M."/>
            <person name="Kaur K."/>
            <person name="Hamwieh A."/>
            <person name="Solovyev V."/>
            <person name="Salamov A."/>
            <person name="Braich B."/>
            <person name="Kosarev P."/>
            <person name="Mahmoud A."/>
            <person name="Hajiyev E."/>
            <person name="Babayeva S."/>
            <person name="Izzatullayeva V."/>
            <person name="Mammadov A."/>
            <person name="Mammadov A."/>
            <person name="Sharifova S."/>
            <person name="Ojaghi J."/>
            <person name="Eynullazada K."/>
            <person name="Bayramov B."/>
            <person name="Abdulazimova A."/>
            <person name="Shahmuradov I."/>
        </authorList>
    </citation>
    <scope>NUCLEOTIDE SEQUENCE [LARGE SCALE GENOMIC DNA]</scope>
    <source>
        <strain evidence="5">cv. AG2017</strain>
        <tissue evidence="4">Leaf</tissue>
    </source>
</reference>
<proteinExistence type="predicted"/>